<dbReference type="Gene3D" id="1.10.1060.10">
    <property type="entry name" value="Alpha-helical ferredoxin"/>
    <property type="match status" value="1"/>
</dbReference>
<evidence type="ECO:0000256" key="3">
    <source>
        <dbReference type="ARBA" id="ARBA00023014"/>
    </source>
</evidence>
<gene>
    <name evidence="5" type="ORF">C4K04_3437</name>
</gene>
<name>A0A3G7TS54_9PSED</name>
<feature type="domain" description="4Fe-4S ferredoxin-type" evidence="4">
    <location>
        <begin position="222"/>
        <end position="254"/>
    </location>
</feature>
<dbReference type="RefSeq" id="WP_124320917.1">
    <property type="nucleotide sequence ID" value="NZ_CP027753.1"/>
</dbReference>
<organism evidence="5 6">
    <name type="scientific">Pseudomonas chlororaphis</name>
    <dbReference type="NCBI Taxonomy" id="587753"/>
    <lineage>
        <taxon>Bacteria</taxon>
        <taxon>Pseudomonadati</taxon>
        <taxon>Pseudomonadota</taxon>
        <taxon>Gammaproteobacteria</taxon>
        <taxon>Pseudomonadales</taxon>
        <taxon>Pseudomonadaceae</taxon>
        <taxon>Pseudomonas</taxon>
    </lineage>
</organism>
<dbReference type="GO" id="GO:0051536">
    <property type="term" value="F:iron-sulfur cluster binding"/>
    <property type="evidence" value="ECO:0007669"/>
    <property type="project" value="UniProtKB-KW"/>
</dbReference>
<evidence type="ECO:0000256" key="1">
    <source>
        <dbReference type="ARBA" id="ARBA00022723"/>
    </source>
</evidence>
<evidence type="ECO:0000259" key="4">
    <source>
        <dbReference type="PROSITE" id="PS51379"/>
    </source>
</evidence>
<accession>A0A3G7TS54</accession>
<keyword evidence="2" id="KW-0408">Iron</keyword>
<feature type="domain" description="4Fe-4S ferredoxin-type" evidence="4">
    <location>
        <begin position="304"/>
        <end position="332"/>
    </location>
</feature>
<keyword evidence="1" id="KW-0479">Metal-binding</keyword>
<proteinExistence type="predicted"/>
<dbReference type="Pfam" id="PF17179">
    <property type="entry name" value="Fer4_22"/>
    <property type="match status" value="1"/>
</dbReference>
<dbReference type="PROSITE" id="PS51379">
    <property type="entry name" value="4FE4S_FER_2"/>
    <property type="match status" value="2"/>
</dbReference>
<evidence type="ECO:0000313" key="5">
    <source>
        <dbReference type="EMBL" id="AZE49109.1"/>
    </source>
</evidence>
<protein>
    <recommendedName>
        <fullName evidence="4">4Fe-4S ferredoxin-type domain-containing protein</fullName>
    </recommendedName>
</protein>
<dbReference type="InterPro" id="IPR009051">
    <property type="entry name" value="Helical_ferredxn"/>
</dbReference>
<reference evidence="5 6" key="1">
    <citation type="submission" date="2018-03" db="EMBL/GenBank/DDBJ databases">
        <title>Diversity of phytobeneficial traits revealed by whole-genome analysis of worldwide-isolated phenazine-producing Pseudomonas spp.</title>
        <authorList>
            <person name="Biessy A."/>
            <person name="Novinscak A."/>
            <person name="Blom J."/>
            <person name="Leger G."/>
            <person name="Thomashow L.S."/>
            <person name="Cazorla F.M."/>
            <person name="Josic D."/>
            <person name="Filion M."/>
        </authorList>
    </citation>
    <scope>NUCLEOTIDE SEQUENCE [LARGE SCALE GENOMIC DNA]</scope>
    <source>
        <strain evidence="5 6">B25</strain>
    </source>
</reference>
<dbReference type="AlphaFoldDB" id="A0A3G7TS54"/>
<keyword evidence="3" id="KW-0411">Iron-sulfur</keyword>
<dbReference type="SUPFAM" id="SSF46548">
    <property type="entry name" value="alpha-helical ferredoxin"/>
    <property type="match status" value="1"/>
</dbReference>
<dbReference type="PANTHER" id="PTHR40447:SF1">
    <property type="entry name" value="ANAEROBIC SULFITE REDUCTASE SUBUNIT A"/>
    <property type="match status" value="1"/>
</dbReference>
<dbReference type="PROSITE" id="PS00198">
    <property type="entry name" value="4FE4S_FER_1"/>
    <property type="match status" value="2"/>
</dbReference>
<dbReference type="InterPro" id="IPR017900">
    <property type="entry name" value="4Fe4S_Fe_S_CS"/>
</dbReference>
<dbReference type="EMBL" id="CP027753">
    <property type="protein sequence ID" value="AZE49109.1"/>
    <property type="molecule type" value="Genomic_DNA"/>
</dbReference>
<dbReference type="Proteomes" id="UP000268048">
    <property type="component" value="Chromosome"/>
</dbReference>
<dbReference type="GO" id="GO:0046872">
    <property type="term" value="F:metal ion binding"/>
    <property type="evidence" value="ECO:0007669"/>
    <property type="project" value="UniProtKB-KW"/>
</dbReference>
<evidence type="ECO:0000313" key="6">
    <source>
        <dbReference type="Proteomes" id="UP000268048"/>
    </source>
</evidence>
<dbReference type="InterPro" id="IPR017896">
    <property type="entry name" value="4Fe4S_Fe-S-bd"/>
</dbReference>
<evidence type="ECO:0000256" key="2">
    <source>
        <dbReference type="ARBA" id="ARBA00023004"/>
    </source>
</evidence>
<sequence>MQAYNLDRPETLRTHLARQRLLYEARADGQGGQHWETVTACDPSPFEPSVEPPPFSAKSFFFAEREPLFRFDGGQFYSTLPEVVPQVIFGLNACDLTAVAYQDRFFADDPHYQARRQATLLVGLDCLHSCSGGFCSVMNSGPAVQPHTADLVLLPPATNDAGWLLLVASEAGGAAVSGLDLTPTGLDWQAQRTANSLQVASEQGEQRDVVDGINALNAGQIDPQRWDDLGLHCLGCSGCTSVCPTCSCFAPLDRPSAEGDMQRLRVWDSCLYEGFQKEASGHNPSATPGQRVQRFWFHKLGDGFKDHFERYGCVGCGRCDRVCPGGIGVHGVMHKVARP</sequence>
<dbReference type="PANTHER" id="PTHR40447">
    <property type="entry name" value="ANAEROBIC SULFITE REDUCTASE SUBUNIT A"/>
    <property type="match status" value="1"/>
</dbReference>